<dbReference type="Gene3D" id="3.30.1240.10">
    <property type="match status" value="1"/>
</dbReference>
<dbReference type="InterPro" id="IPR023214">
    <property type="entry name" value="HAD_sf"/>
</dbReference>
<dbReference type="InterPro" id="IPR036412">
    <property type="entry name" value="HAD-like_sf"/>
</dbReference>
<dbReference type="PANTHER" id="PTHR10000:SF8">
    <property type="entry name" value="HAD SUPERFAMILY HYDROLASE-LIKE, TYPE 3"/>
    <property type="match status" value="1"/>
</dbReference>
<dbReference type="Gene3D" id="3.40.50.1000">
    <property type="entry name" value="HAD superfamily/HAD-like"/>
    <property type="match status" value="1"/>
</dbReference>
<dbReference type="Proteomes" id="UP000064967">
    <property type="component" value="Chromosome"/>
</dbReference>
<dbReference type="OrthoDB" id="7847955at2"/>
<protein>
    <submittedName>
        <fullName evidence="2">Hydrolase (HAD superfamily)</fullName>
    </submittedName>
</protein>
<organism evidence="2 3">
    <name type="scientific">Labilithrix luteola</name>
    <dbReference type="NCBI Taxonomy" id="1391654"/>
    <lineage>
        <taxon>Bacteria</taxon>
        <taxon>Pseudomonadati</taxon>
        <taxon>Myxococcota</taxon>
        <taxon>Polyangia</taxon>
        <taxon>Polyangiales</taxon>
        <taxon>Labilitrichaceae</taxon>
        <taxon>Labilithrix</taxon>
    </lineage>
</organism>
<name>A0A0K1PV42_9BACT</name>
<proteinExistence type="predicted"/>
<sequence length="347" mass="37220">MTTKRSKANSAAATAVSAVAVSGKGSISKSSVSKARVAKASASEHSKARDSKDRVAKSSLLGGRKRKSAEGPYKLLAIDLDGTFLDHEGEAHEEDILAIKKLKARGIMVTILTGRLYSGTKESAEILGIDGPVGCADGSHIVRVAGQKTLFHRGIRGRAANKLRESLERNDLVAFLFAEDAIVHDERGADYLPFVRTWSTDLRYAHRITEHALWDSKDGMTAVVALGHETSVGRTVADIQRDTTESMQVAMFPFRRDAEHWGMVARASGGTKATALEWIAKHYGVSVDETVCVGDWMNDLPMLGAAGRSFAMGQAPDEVKKAATDVLERTITTGGGIAEAIARAFGR</sequence>
<dbReference type="GO" id="GO:0000287">
    <property type="term" value="F:magnesium ion binding"/>
    <property type="evidence" value="ECO:0007669"/>
    <property type="project" value="TreeGrafter"/>
</dbReference>
<reference evidence="2 3" key="1">
    <citation type="submission" date="2015-08" db="EMBL/GenBank/DDBJ databases">
        <authorList>
            <person name="Babu N.S."/>
            <person name="Beckwith C.J."/>
            <person name="Beseler K.G."/>
            <person name="Brison A."/>
            <person name="Carone J.V."/>
            <person name="Caskin T.P."/>
            <person name="Diamond M."/>
            <person name="Durham M.E."/>
            <person name="Foxe J.M."/>
            <person name="Go M."/>
            <person name="Henderson B.A."/>
            <person name="Jones I.B."/>
            <person name="McGettigan J.A."/>
            <person name="Micheletti S.J."/>
            <person name="Nasrallah M.E."/>
            <person name="Ortiz D."/>
            <person name="Piller C.R."/>
            <person name="Privatt S.R."/>
            <person name="Schneider S.L."/>
            <person name="Sharp S."/>
            <person name="Smith T.C."/>
            <person name="Stanton J.D."/>
            <person name="Ullery H.E."/>
            <person name="Wilson R.J."/>
            <person name="Serrano M.G."/>
            <person name="Buck G."/>
            <person name="Lee V."/>
            <person name="Wang Y."/>
            <person name="Carvalho R."/>
            <person name="Voegtly L."/>
            <person name="Shi R."/>
            <person name="Duckworth R."/>
            <person name="Johnson A."/>
            <person name="Loviza R."/>
            <person name="Walstead R."/>
            <person name="Shah Z."/>
            <person name="Kiflezghi M."/>
            <person name="Wade K."/>
            <person name="Ball S.L."/>
            <person name="Bradley K.W."/>
            <person name="Asai D.J."/>
            <person name="Bowman C.A."/>
            <person name="Russell D.A."/>
            <person name="Pope W.H."/>
            <person name="Jacobs-Sera D."/>
            <person name="Hendrix R.W."/>
            <person name="Hatfull G.F."/>
        </authorList>
    </citation>
    <scope>NUCLEOTIDE SEQUENCE [LARGE SCALE GENOMIC DNA]</scope>
    <source>
        <strain evidence="2 3">DSM 27648</strain>
    </source>
</reference>
<dbReference type="KEGG" id="llu:AKJ09_03890"/>
<dbReference type="GO" id="GO:0005829">
    <property type="term" value="C:cytosol"/>
    <property type="evidence" value="ECO:0007669"/>
    <property type="project" value="TreeGrafter"/>
</dbReference>
<gene>
    <name evidence="2" type="ORF">AKJ09_03890</name>
</gene>
<dbReference type="STRING" id="1391654.AKJ09_03890"/>
<dbReference type="AlphaFoldDB" id="A0A0K1PV42"/>
<dbReference type="EMBL" id="CP012333">
    <property type="protein sequence ID" value="AKU97226.1"/>
    <property type="molecule type" value="Genomic_DNA"/>
</dbReference>
<accession>A0A0K1PV42</accession>
<feature type="compositionally biased region" description="Low complexity" evidence="1">
    <location>
        <begin position="8"/>
        <end position="41"/>
    </location>
</feature>
<evidence type="ECO:0000313" key="3">
    <source>
        <dbReference type="Proteomes" id="UP000064967"/>
    </source>
</evidence>
<feature type="region of interest" description="Disordered" evidence="1">
    <location>
        <begin position="1"/>
        <end position="63"/>
    </location>
</feature>
<keyword evidence="2" id="KW-0378">Hydrolase</keyword>
<dbReference type="RefSeq" id="WP_146648396.1">
    <property type="nucleotide sequence ID" value="NZ_CP012333.1"/>
</dbReference>
<dbReference type="SUPFAM" id="SSF56784">
    <property type="entry name" value="HAD-like"/>
    <property type="match status" value="1"/>
</dbReference>
<evidence type="ECO:0000313" key="2">
    <source>
        <dbReference type="EMBL" id="AKU97226.1"/>
    </source>
</evidence>
<dbReference type="GO" id="GO:0016791">
    <property type="term" value="F:phosphatase activity"/>
    <property type="evidence" value="ECO:0007669"/>
    <property type="project" value="TreeGrafter"/>
</dbReference>
<keyword evidence="3" id="KW-1185">Reference proteome</keyword>
<dbReference type="PANTHER" id="PTHR10000">
    <property type="entry name" value="PHOSPHOSERINE PHOSPHATASE"/>
    <property type="match status" value="1"/>
</dbReference>
<feature type="compositionally biased region" description="Basic and acidic residues" evidence="1">
    <location>
        <begin position="42"/>
        <end position="56"/>
    </location>
</feature>
<dbReference type="Pfam" id="PF08282">
    <property type="entry name" value="Hydrolase_3"/>
    <property type="match status" value="1"/>
</dbReference>
<evidence type="ECO:0000256" key="1">
    <source>
        <dbReference type="SAM" id="MobiDB-lite"/>
    </source>
</evidence>